<sequence>MEDHLREHAEALKRFKKECMEAEYIYPGLKLWRQISIPLISVFPRLTDLHQETCLLQNPFFTVVDMDCSPCSNVQEVRELQDPILRDTQHATPLTYKTTQLPVSLDQLHDLYVNNKKEFDAEGSKILVNNRHELMPKEWFSQIKKDNNLYMWKINTLNSARILRQLIPRPKIVPKFGQASERFIIVDTQRTHFEIPDTECNYSFLLALSGKRTILLKPAQECKHLCKSLKIDLMESQLLWYNWWYWRPLAEDAAKNETFISQLGSYC</sequence>
<protein>
    <submittedName>
        <fullName evidence="9">Uncharacterized protein</fullName>
    </submittedName>
</protein>
<comment type="caution">
    <text evidence="9">The sequence shown here is derived from an EMBL/GenBank/DDBJ whole genome shotgun (WGS) entry which is preliminary data.</text>
</comment>
<dbReference type="GO" id="GO:0000139">
    <property type="term" value="C:Golgi membrane"/>
    <property type="evidence" value="ECO:0007669"/>
    <property type="project" value="UniProtKB-SubCell"/>
</dbReference>
<keyword evidence="5" id="KW-0735">Signal-anchor</keyword>
<evidence type="ECO:0000256" key="1">
    <source>
        <dbReference type="ARBA" id="ARBA00004323"/>
    </source>
</evidence>
<keyword evidence="7" id="KW-0333">Golgi apparatus</keyword>
<evidence type="ECO:0000256" key="4">
    <source>
        <dbReference type="ARBA" id="ARBA00022692"/>
    </source>
</evidence>
<evidence type="ECO:0000256" key="6">
    <source>
        <dbReference type="ARBA" id="ARBA00022989"/>
    </source>
</evidence>
<proteinExistence type="predicted"/>
<dbReference type="PANTHER" id="PTHR35259">
    <property type="entry name" value="BOMBESIN RECEPTOR-ACTIVATED PROTEIN C6ORF89"/>
    <property type="match status" value="1"/>
</dbReference>
<accession>A0AAV1JRB8</accession>
<organism evidence="9 10">
    <name type="scientific">Leptosia nina</name>
    <dbReference type="NCBI Taxonomy" id="320188"/>
    <lineage>
        <taxon>Eukaryota</taxon>
        <taxon>Metazoa</taxon>
        <taxon>Ecdysozoa</taxon>
        <taxon>Arthropoda</taxon>
        <taxon>Hexapoda</taxon>
        <taxon>Insecta</taxon>
        <taxon>Pterygota</taxon>
        <taxon>Neoptera</taxon>
        <taxon>Endopterygota</taxon>
        <taxon>Lepidoptera</taxon>
        <taxon>Glossata</taxon>
        <taxon>Ditrysia</taxon>
        <taxon>Papilionoidea</taxon>
        <taxon>Pieridae</taxon>
        <taxon>Pierinae</taxon>
        <taxon>Leptosia</taxon>
    </lineage>
</organism>
<evidence type="ECO:0000256" key="8">
    <source>
        <dbReference type="ARBA" id="ARBA00023136"/>
    </source>
</evidence>
<evidence type="ECO:0000256" key="2">
    <source>
        <dbReference type="ARBA" id="ARBA00004496"/>
    </source>
</evidence>
<keyword evidence="8" id="KW-0472">Membrane</keyword>
<keyword evidence="3" id="KW-0963">Cytoplasm</keyword>
<keyword evidence="10" id="KW-1185">Reference proteome</keyword>
<keyword evidence="6" id="KW-1133">Transmembrane helix</keyword>
<comment type="subcellular location">
    <subcellularLocation>
        <location evidence="2">Cytoplasm</location>
    </subcellularLocation>
    <subcellularLocation>
        <location evidence="1">Golgi apparatus membrane</location>
        <topology evidence="1">Single-pass type II membrane protein</topology>
    </subcellularLocation>
</comment>
<dbReference type="Proteomes" id="UP001497472">
    <property type="component" value="Unassembled WGS sequence"/>
</dbReference>
<evidence type="ECO:0000313" key="10">
    <source>
        <dbReference type="Proteomes" id="UP001497472"/>
    </source>
</evidence>
<dbReference type="InterPro" id="IPR038757">
    <property type="entry name" value="BRAP"/>
</dbReference>
<dbReference type="EMBL" id="CAVLEF010000132">
    <property type="protein sequence ID" value="CAK1551952.1"/>
    <property type="molecule type" value="Genomic_DNA"/>
</dbReference>
<reference evidence="9 10" key="1">
    <citation type="submission" date="2023-11" db="EMBL/GenBank/DDBJ databases">
        <authorList>
            <person name="Okamura Y."/>
        </authorList>
    </citation>
    <scope>NUCLEOTIDE SEQUENCE [LARGE SCALE GENOMIC DNA]</scope>
</reference>
<evidence type="ECO:0000256" key="7">
    <source>
        <dbReference type="ARBA" id="ARBA00023034"/>
    </source>
</evidence>
<dbReference type="AlphaFoldDB" id="A0AAV1JRB8"/>
<evidence type="ECO:0000256" key="3">
    <source>
        <dbReference type="ARBA" id="ARBA00022490"/>
    </source>
</evidence>
<gene>
    <name evidence="9" type="ORF">LNINA_LOCUS11045</name>
</gene>
<name>A0AAV1JRB8_9NEOP</name>
<keyword evidence="4" id="KW-0812">Transmembrane</keyword>
<evidence type="ECO:0000313" key="9">
    <source>
        <dbReference type="EMBL" id="CAK1551952.1"/>
    </source>
</evidence>
<dbReference type="PANTHER" id="PTHR35259:SF1">
    <property type="entry name" value="BOMBESIN RECEPTOR-ACTIVATED PROTEIN C6ORF89"/>
    <property type="match status" value="1"/>
</dbReference>
<evidence type="ECO:0000256" key="5">
    <source>
        <dbReference type="ARBA" id="ARBA00022968"/>
    </source>
</evidence>